<keyword evidence="5 6" id="KW-0119">Carbohydrate metabolism</keyword>
<dbReference type="GO" id="GO:0062193">
    <property type="term" value="F:D-ribose pyranase activity"/>
    <property type="evidence" value="ECO:0007669"/>
    <property type="project" value="UniProtKB-EC"/>
</dbReference>
<dbReference type="InterPro" id="IPR023064">
    <property type="entry name" value="D-ribose_pyranase"/>
</dbReference>
<dbReference type="EMBL" id="CP013067">
    <property type="protein sequence ID" value="ALP40791.1"/>
    <property type="molecule type" value="Genomic_DNA"/>
</dbReference>
<dbReference type="EC" id="5.4.99.62" evidence="2 6"/>
<dbReference type="HAMAP" id="MF_01661">
    <property type="entry name" value="D_rib_pyranase"/>
    <property type="match status" value="1"/>
</dbReference>
<evidence type="ECO:0000256" key="6">
    <source>
        <dbReference type="HAMAP-Rule" id="MF_01661"/>
    </source>
</evidence>
<evidence type="ECO:0000313" key="7">
    <source>
        <dbReference type="EMBL" id="ALP40791.1"/>
    </source>
</evidence>
<feature type="binding site" evidence="6">
    <location>
        <position position="106"/>
    </location>
    <ligand>
        <name>substrate</name>
    </ligand>
</feature>
<dbReference type="GO" id="GO:0048029">
    <property type="term" value="F:monosaccharide binding"/>
    <property type="evidence" value="ECO:0007669"/>
    <property type="project" value="InterPro"/>
</dbReference>
<organism evidence="7 8">
    <name type="scientific">Aeromonas schubertii</name>
    <dbReference type="NCBI Taxonomy" id="652"/>
    <lineage>
        <taxon>Bacteria</taxon>
        <taxon>Pseudomonadati</taxon>
        <taxon>Pseudomonadota</taxon>
        <taxon>Gammaproteobacteria</taxon>
        <taxon>Aeromonadales</taxon>
        <taxon>Aeromonadaceae</taxon>
        <taxon>Aeromonas</taxon>
    </lineage>
</organism>
<gene>
    <name evidence="6 7" type="primary">rbsD</name>
    <name evidence="7" type="ORF">WL1483_1372</name>
</gene>
<dbReference type="KEGG" id="asr:WL1483_1372"/>
<reference evidence="8" key="1">
    <citation type="submission" date="2015-10" db="EMBL/GenBank/DDBJ databases">
        <title>Complete Genome Sequence of Aeromonas schubertii strain WL1483.</title>
        <authorList>
            <person name="Liu L."/>
        </authorList>
    </citation>
    <scope>NUCLEOTIDE SEQUENCE [LARGE SCALE GENOMIC DNA]</scope>
    <source>
        <strain evidence="8">WL1483</strain>
    </source>
</reference>
<keyword evidence="4 6" id="KW-0413">Isomerase</keyword>
<dbReference type="PATRIC" id="fig|652.5.peg.2320"/>
<comment type="catalytic activity">
    <reaction evidence="1 6">
        <text>beta-D-ribopyranose = beta-D-ribofuranose</text>
        <dbReference type="Rhea" id="RHEA:25432"/>
        <dbReference type="ChEBI" id="CHEBI:27476"/>
        <dbReference type="ChEBI" id="CHEBI:47002"/>
        <dbReference type="EC" id="5.4.99.62"/>
    </reaction>
</comment>
<dbReference type="GO" id="GO:0005829">
    <property type="term" value="C:cytosol"/>
    <property type="evidence" value="ECO:0007669"/>
    <property type="project" value="TreeGrafter"/>
</dbReference>
<keyword evidence="3 6" id="KW-0963">Cytoplasm</keyword>
<dbReference type="Gene3D" id="3.40.1650.10">
    <property type="entry name" value="RbsD-like domain"/>
    <property type="match status" value="1"/>
</dbReference>
<evidence type="ECO:0000256" key="2">
    <source>
        <dbReference type="ARBA" id="ARBA00012862"/>
    </source>
</evidence>
<comment type="function">
    <text evidence="6">Catalyzes the interconversion of beta-pyran and beta-furan forms of D-ribose.</text>
</comment>
<evidence type="ECO:0000256" key="5">
    <source>
        <dbReference type="ARBA" id="ARBA00023277"/>
    </source>
</evidence>
<dbReference type="AlphaFoldDB" id="A0A0S2SGF4"/>
<feature type="active site" description="Proton donor" evidence="6">
    <location>
        <position position="20"/>
    </location>
</feature>
<dbReference type="GO" id="GO:0016872">
    <property type="term" value="F:intramolecular lyase activity"/>
    <property type="evidence" value="ECO:0007669"/>
    <property type="project" value="UniProtKB-UniRule"/>
</dbReference>
<comment type="subcellular location">
    <subcellularLocation>
        <location evidence="6">Cytoplasm</location>
    </subcellularLocation>
</comment>
<dbReference type="SUPFAM" id="SSF102546">
    <property type="entry name" value="RbsD-like"/>
    <property type="match status" value="1"/>
</dbReference>
<name>A0A0S2SGF4_9GAMM</name>
<evidence type="ECO:0000256" key="1">
    <source>
        <dbReference type="ARBA" id="ARBA00000223"/>
    </source>
</evidence>
<comment type="similarity">
    <text evidence="6">Belongs to the RbsD / FucU family. RbsD subfamily.</text>
</comment>
<reference evidence="7 8" key="2">
    <citation type="journal article" date="2016" name="Genome Announc.">
        <title>Complete Genome Sequence of the Highly Virulent Aeromonas schubertii Strain WL1483, Isolated from Diseased Snakehead Fish (Channa argus) in China.</title>
        <authorList>
            <person name="Liu L."/>
            <person name="Li N."/>
            <person name="Zhang D."/>
            <person name="Fu X."/>
            <person name="Shi C."/>
            <person name="Lin Q."/>
            <person name="Hao G."/>
        </authorList>
    </citation>
    <scope>NUCLEOTIDE SEQUENCE [LARGE SCALE GENOMIC DNA]</scope>
    <source>
        <strain evidence="7 8">WL1483</strain>
    </source>
</reference>
<feature type="binding site" evidence="6">
    <location>
        <position position="28"/>
    </location>
    <ligand>
        <name>substrate</name>
    </ligand>
</feature>
<evidence type="ECO:0000313" key="8">
    <source>
        <dbReference type="Proteomes" id="UP000058114"/>
    </source>
</evidence>
<evidence type="ECO:0000256" key="4">
    <source>
        <dbReference type="ARBA" id="ARBA00023235"/>
    </source>
</evidence>
<feature type="binding site" evidence="6">
    <location>
        <begin position="128"/>
        <end position="130"/>
    </location>
    <ligand>
        <name>substrate</name>
    </ligand>
</feature>
<dbReference type="GO" id="GO:0019303">
    <property type="term" value="P:D-ribose catabolic process"/>
    <property type="evidence" value="ECO:0007669"/>
    <property type="project" value="UniProtKB-UniRule"/>
</dbReference>
<dbReference type="Proteomes" id="UP000058114">
    <property type="component" value="Chromosome"/>
</dbReference>
<dbReference type="Pfam" id="PF05025">
    <property type="entry name" value="RbsD_FucU"/>
    <property type="match status" value="1"/>
</dbReference>
<dbReference type="RefSeq" id="WP_060586244.1">
    <property type="nucleotide sequence ID" value="NZ_CP013067.1"/>
</dbReference>
<accession>A0A0S2SGF4</accession>
<dbReference type="InterPro" id="IPR023750">
    <property type="entry name" value="RbsD-like_sf"/>
</dbReference>
<sequence length="139" mass="15007">MKRGKLLNAPLSALIARVGHTDEIVVCDAGLPIPDGPERIDLALTPGTPSLLTTLNALLYELTVERVVLAEEIKSVSPACHQQLIVRIERHAAEQGKPVTIDYISHEAFKARSSRSRAIVRSGETTPYANLILCAGVAF</sequence>
<dbReference type="InterPro" id="IPR007721">
    <property type="entry name" value="RbsD_FucU"/>
</dbReference>
<proteinExistence type="inferred from homology"/>
<dbReference type="NCBIfam" id="NF008761">
    <property type="entry name" value="PRK11797.1"/>
    <property type="match status" value="1"/>
</dbReference>
<dbReference type="PANTHER" id="PTHR37831:SF1">
    <property type="entry name" value="D-RIBOSE PYRANASE"/>
    <property type="match status" value="1"/>
</dbReference>
<comment type="pathway">
    <text evidence="6">Carbohydrate metabolism; D-ribose degradation; D-ribose 5-phosphate from beta-D-ribopyranose: step 1/2.</text>
</comment>
<evidence type="ECO:0000256" key="3">
    <source>
        <dbReference type="ARBA" id="ARBA00022490"/>
    </source>
</evidence>
<comment type="subunit">
    <text evidence="6">Homodecamer.</text>
</comment>
<dbReference type="UniPathway" id="UPA00916">
    <property type="reaction ID" value="UER00888"/>
</dbReference>
<dbReference type="PANTHER" id="PTHR37831">
    <property type="entry name" value="D-RIBOSE PYRANASE"/>
    <property type="match status" value="1"/>
</dbReference>
<protein>
    <recommendedName>
        <fullName evidence="2 6">D-ribose pyranase</fullName>
        <ecNumber evidence="2 6">5.4.99.62</ecNumber>
    </recommendedName>
</protein>